<dbReference type="GO" id="GO:0006508">
    <property type="term" value="P:proteolysis"/>
    <property type="evidence" value="ECO:0007669"/>
    <property type="project" value="UniProtKB-KW"/>
</dbReference>
<evidence type="ECO:0000256" key="9">
    <source>
        <dbReference type="SAM" id="SignalP"/>
    </source>
</evidence>
<feature type="compositionally biased region" description="Polar residues" evidence="8">
    <location>
        <begin position="356"/>
        <end position="376"/>
    </location>
</feature>
<evidence type="ECO:0000256" key="6">
    <source>
        <dbReference type="PROSITE-ProRule" id="PRU01240"/>
    </source>
</evidence>
<dbReference type="Proteomes" id="UP000582974">
    <property type="component" value="Unassembled WGS sequence"/>
</dbReference>
<dbReference type="EMBL" id="JACCKD010000003">
    <property type="protein sequence ID" value="MBA0125555.1"/>
    <property type="molecule type" value="Genomic_DNA"/>
</dbReference>
<dbReference type="InterPro" id="IPR022398">
    <property type="entry name" value="Peptidase_S8_His-AS"/>
</dbReference>
<feature type="active site" description="Charge relay system" evidence="5 6">
    <location>
        <position position="209"/>
    </location>
</feature>
<dbReference type="PROSITE" id="PS00137">
    <property type="entry name" value="SUBTILASE_HIS"/>
    <property type="match status" value="1"/>
</dbReference>
<dbReference type="InterPro" id="IPR050131">
    <property type="entry name" value="Peptidase_S8_subtilisin-like"/>
</dbReference>
<sequence length="491" mass="49698">MLGRPWRRAVVVAATSALAVSTIGATPVIAQETTDPLAPIGDSLGGVLSGDSGSEPVSVFVHGTDVAAADQAIADAGMDRLTAFDKVGVVAASGTADQVDEVRDADGVTYVENNSPVEFFATSGTEATRSNEAQETLTDADGEPIDGSGTSVAVIDTGVDPNHPAFADENGDSRVVANMRSLCLGDSGDTSCIVDAGPLDTDSTSLGGHGTHVTGIAAGQDYELNDGSQVGGSAPGADIVSVATGAAVAILGANSAMNWVLENHDAPCGDDVPAEECAPVKVVNNSWGPAGGGEFDENSLTVKLQRALAEEGVMTVWANGNDGGDGSQNLSNPPGQDPTPGVVSVASYFDEGTGTRDGSVSDFSSRGAQDDTQSWPDISAPGEEVLSACRPTMPICSTGFDFRNGPGALDLATYNVISGTSMAAPQVTGIIAQLSQAKPDATPAEIEDALKSTAYKYTDGASYEKVDGYTSSFDKGTGLVDTVAAVEYLTG</sequence>
<keyword evidence="3 6" id="KW-0378">Hydrolase</keyword>
<evidence type="ECO:0000256" key="2">
    <source>
        <dbReference type="ARBA" id="ARBA00022670"/>
    </source>
</evidence>
<evidence type="ECO:0000259" key="10">
    <source>
        <dbReference type="Pfam" id="PF00082"/>
    </source>
</evidence>
<accession>A0A838A8B4</accession>
<evidence type="ECO:0000256" key="3">
    <source>
        <dbReference type="ARBA" id="ARBA00022801"/>
    </source>
</evidence>
<organism evidence="11 12">
    <name type="scientific">Haloechinothrix aidingensis</name>
    <dbReference type="NCBI Taxonomy" id="2752311"/>
    <lineage>
        <taxon>Bacteria</taxon>
        <taxon>Bacillati</taxon>
        <taxon>Actinomycetota</taxon>
        <taxon>Actinomycetes</taxon>
        <taxon>Pseudonocardiales</taxon>
        <taxon>Pseudonocardiaceae</taxon>
        <taxon>Haloechinothrix</taxon>
    </lineage>
</organism>
<keyword evidence="9" id="KW-0732">Signal</keyword>
<feature type="domain" description="Peptidase S8/S53" evidence="10">
    <location>
        <begin position="147"/>
        <end position="459"/>
    </location>
</feature>
<dbReference type="InterPro" id="IPR000209">
    <property type="entry name" value="Peptidase_S8/S53_dom"/>
</dbReference>
<feature type="region of interest" description="Disordered" evidence="8">
    <location>
        <begin position="318"/>
        <end position="379"/>
    </location>
</feature>
<dbReference type="InterPro" id="IPR023828">
    <property type="entry name" value="Peptidase_S8_Ser-AS"/>
</dbReference>
<evidence type="ECO:0000256" key="7">
    <source>
        <dbReference type="RuleBase" id="RU003355"/>
    </source>
</evidence>
<feature type="active site" description="Charge relay system" evidence="5 6">
    <location>
        <position position="421"/>
    </location>
</feature>
<dbReference type="InterPro" id="IPR023827">
    <property type="entry name" value="Peptidase_S8_Asp-AS"/>
</dbReference>
<dbReference type="Pfam" id="PF00082">
    <property type="entry name" value="Peptidase_S8"/>
    <property type="match status" value="1"/>
</dbReference>
<protein>
    <submittedName>
        <fullName evidence="11">S8 family peptidase</fullName>
    </submittedName>
</protein>
<dbReference type="PROSITE" id="PS00136">
    <property type="entry name" value="SUBTILASE_ASP"/>
    <property type="match status" value="1"/>
</dbReference>
<evidence type="ECO:0000256" key="8">
    <source>
        <dbReference type="SAM" id="MobiDB-lite"/>
    </source>
</evidence>
<dbReference type="PANTHER" id="PTHR43806">
    <property type="entry name" value="PEPTIDASE S8"/>
    <property type="match status" value="1"/>
</dbReference>
<dbReference type="InterPro" id="IPR015500">
    <property type="entry name" value="Peptidase_S8_subtilisin-rel"/>
</dbReference>
<dbReference type="AlphaFoldDB" id="A0A838A8B4"/>
<proteinExistence type="inferred from homology"/>
<dbReference type="Gene3D" id="3.40.50.200">
    <property type="entry name" value="Peptidase S8/S53 domain"/>
    <property type="match status" value="1"/>
</dbReference>
<keyword evidence="2 6" id="KW-0645">Protease</keyword>
<dbReference type="PRINTS" id="PR00723">
    <property type="entry name" value="SUBTILISIN"/>
</dbReference>
<dbReference type="InterPro" id="IPR036852">
    <property type="entry name" value="Peptidase_S8/S53_dom_sf"/>
</dbReference>
<dbReference type="PANTHER" id="PTHR43806:SF11">
    <property type="entry name" value="CEREVISIN-RELATED"/>
    <property type="match status" value="1"/>
</dbReference>
<gene>
    <name evidence="11" type="ORF">H0B56_08400</name>
</gene>
<dbReference type="RefSeq" id="WP_180892430.1">
    <property type="nucleotide sequence ID" value="NZ_JACCKD010000003.1"/>
</dbReference>
<comment type="caution">
    <text evidence="11">The sequence shown here is derived from an EMBL/GenBank/DDBJ whole genome shotgun (WGS) entry which is preliminary data.</text>
</comment>
<reference evidence="11 12" key="1">
    <citation type="submission" date="2020-07" db="EMBL/GenBank/DDBJ databases">
        <title>Genome of Haloechinothrix sp.</title>
        <authorList>
            <person name="Tang S.-K."/>
            <person name="Yang L."/>
            <person name="Zhu W.-Y."/>
        </authorList>
    </citation>
    <scope>NUCLEOTIDE SEQUENCE [LARGE SCALE GENOMIC DNA]</scope>
    <source>
        <strain evidence="11 12">YIM 98757</strain>
    </source>
</reference>
<feature type="chain" id="PRO_5032862164" evidence="9">
    <location>
        <begin position="31"/>
        <end position="491"/>
    </location>
</feature>
<evidence type="ECO:0000256" key="1">
    <source>
        <dbReference type="ARBA" id="ARBA00011073"/>
    </source>
</evidence>
<evidence type="ECO:0000313" key="12">
    <source>
        <dbReference type="Proteomes" id="UP000582974"/>
    </source>
</evidence>
<evidence type="ECO:0000256" key="4">
    <source>
        <dbReference type="ARBA" id="ARBA00022825"/>
    </source>
</evidence>
<dbReference type="PROSITE" id="PS51892">
    <property type="entry name" value="SUBTILASE"/>
    <property type="match status" value="1"/>
</dbReference>
<dbReference type="GO" id="GO:0004252">
    <property type="term" value="F:serine-type endopeptidase activity"/>
    <property type="evidence" value="ECO:0007669"/>
    <property type="project" value="UniProtKB-UniRule"/>
</dbReference>
<evidence type="ECO:0000313" key="11">
    <source>
        <dbReference type="EMBL" id="MBA0125555.1"/>
    </source>
</evidence>
<evidence type="ECO:0000256" key="5">
    <source>
        <dbReference type="PIRSR" id="PIRSR615500-1"/>
    </source>
</evidence>
<keyword evidence="12" id="KW-1185">Reference proteome</keyword>
<dbReference type="SUPFAM" id="SSF52743">
    <property type="entry name" value="Subtilisin-like"/>
    <property type="match status" value="1"/>
</dbReference>
<comment type="similarity">
    <text evidence="1 6 7">Belongs to the peptidase S8 family.</text>
</comment>
<keyword evidence="4 6" id="KW-0720">Serine protease</keyword>
<feature type="active site" description="Charge relay system" evidence="5 6">
    <location>
        <position position="156"/>
    </location>
</feature>
<feature type="signal peptide" evidence="9">
    <location>
        <begin position="1"/>
        <end position="30"/>
    </location>
</feature>
<dbReference type="PROSITE" id="PS00138">
    <property type="entry name" value="SUBTILASE_SER"/>
    <property type="match status" value="1"/>
</dbReference>
<name>A0A838A8B4_9PSEU</name>